<dbReference type="PANTHER" id="PTHR10799">
    <property type="entry name" value="SNF2/RAD54 HELICASE FAMILY"/>
    <property type="match status" value="1"/>
</dbReference>
<dbReference type="InterPro" id="IPR027417">
    <property type="entry name" value="P-loop_NTPase"/>
</dbReference>
<dbReference type="Pfam" id="PF00176">
    <property type="entry name" value="SNF2-rel_dom"/>
    <property type="match status" value="1"/>
</dbReference>
<evidence type="ECO:0000256" key="1">
    <source>
        <dbReference type="ARBA" id="ARBA00022741"/>
    </source>
</evidence>
<feature type="non-terminal residue" evidence="5">
    <location>
        <position position="1"/>
    </location>
</feature>
<evidence type="ECO:0000256" key="2">
    <source>
        <dbReference type="ARBA" id="ARBA00022840"/>
    </source>
</evidence>
<dbReference type="EMBL" id="DF839290">
    <property type="protein sequence ID" value="GAT43785.1"/>
    <property type="molecule type" value="Genomic_DNA"/>
</dbReference>
<feature type="compositionally biased region" description="Basic and acidic residues" evidence="3">
    <location>
        <begin position="25"/>
        <end position="34"/>
    </location>
</feature>
<evidence type="ECO:0000313" key="6">
    <source>
        <dbReference type="Proteomes" id="UP000815677"/>
    </source>
</evidence>
<dbReference type="SUPFAM" id="SSF52540">
    <property type="entry name" value="P-loop containing nucleoside triphosphate hydrolases"/>
    <property type="match status" value="1"/>
</dbReference>
<keyword evidence="6" id="KW-1185">Reference proteome</keyword>
<organism evidence="5 6">
    <name type="scientific">Mycena chlorophos</name>
    <name type="common">Agaric fungus</name>
    <name type="synonym">Agaricus chlorophos</name>
    <dbReference type="NCBI Taxonomy" id="658473"/>
    <lineage>
        <taxon>Eukaryota</taxon>
        <taxon>Fungi</taxon>
        <taxon>Dikarya</taxon>
        <taxon>Basidiomycota</taxon>
        <taxon>Agaricomycotina</taxon>
        <taxon>Agaricomycetes</taxon>
        <taxon>Agaricomycetidae</taxon>
        <taxon>Agaricales</taxon>
        <taxon>Marasmiineae</taxon>
        <taxon>Mycenaceae</taxon>
        <taxon>Mycena</taxon>
    </lineage>
</organism>
<gene>
    <name evidence="5" type="ORF">MCHLO_01453</name>
</gene>
<dbReference type="Proteomes" id="UP000815677">
    <property type="component" value="Unassembled WGS sequence"/>
</dbReference>
<protein>
    <submittedName>
        <fullName evidence="5">SNF2-family ATP dependent chromatin remodeling factor</fullName>
    </submittedName>
</protein>
<keyword evidence="1" id="KW-0547">Nucleotide-binding</keyword>
<name>A0ABQ0KYT9_MYCCL</name>
<dbReference type="InterPro" id="IPR038718">
    <property type="entry name" value="SNF2-like_sf"/>
</dbReference>
<feature type="region of interest" description="Disordered" evidence="3">
    <location>
        <begin position="18"/>
        <end position="82"/>
    </location>
</feature>
<evidence type="ECO:0000256" key="3">
    <source>
        <dbReference type="SAM" id="MobiDB-lite"/>
    </source>
</evidence>
<keyword evidence="2" id="KW-0067">ATP-binding</keyword>
<evidence type="ECO:0000313" key="5">
    <source>
        <dbReference type="EMBL" id="GAT43785.1"/>
    </source>
</evidence>
<proteinExistence type="predicted"/>
<accession>A0ABQ0KYT9</accession>
<evidence type="ECO:0000259" key="4">
    <source>
        <dbReference type="Pfam" id="PF00176"/>
    </source>
</evidence>
<sequence>LDGHPVRVDVALAAVLPSTAPSTPHPDDEDKTVLVDESDELGAQVADGACPAQRERQETASEAAPPWSAQQYRRRGDGRAPEGVRQPALWMIGLHSRGISGILADKMGLGKTIAFTDYLRENITRPILIVCPLSVLHNWISEYTSFAPKVFVCLSVDACTNAAQIPVLVYHGTPQDRTEWR</sequence>
<reference evidence="5" key="1">
    <citation type="submission" date="2014-09" db="EMBL/GenBank/DDBJ databases">
        <title>Genome sequence of the luminous mushroom Mycena chlorophos for searching fungal bioluminescence genes.</title>
        <authorList>
            <person name="Tanaka Y."/>
            <person name="Kasuga D."/>
            <person name="Oba Y."/>
            <person name="Hase S."/>
            <person name="Sato K."/>
            <person name="Oba Y."/>
            <person name="Sakakibara Y."/>
        </authorList>
    </citation>
    <scope>NUCLEOTIDE SEQUENCE</scope>
</reference>
<feature type="domain" description="SNF2 N-terminal" evidence="4">
    <location>
        <begin position="89"/>
        <end position="153"/>
    </location>
</feature>
<dbReference type="InterPro" id="IPR000330">
    <property type="entry name" value="SNF2_N"/>
</dbReference>
<dbReference type="Gene3D" id="3.40.50.10810">
    <property type="entry name" value="Tandem AAA-ATPase domain"/>
    <property type="match status" value="1"/>
</dbReference>